<sequence length="126" mass="13553">MNPAADATNAVARQQRQTADRLSTYRVTASSPRKVVTVIYFGDFEIEKISCVPGASTRWSADELAGYFTSALRAGDRAVLALRQHAYSRVKLGDDTVAGWRQNPETGADTVAACFGGTTPTPRGRS</sequence>
<protein>
    <submittedName>
        <fullName evidence="1">Uncharacterized protein</fullName>
    </submittedName>
</protein>
<evidence type="ECO:0000313" key="2">
    <source>
        <dbReference type="Proteomes" id="UP000317043"/>
    </source>
</evidence>
<dbReference type="InParanoid" id="A0A543ARA2"/>
<dbReference type="OrthoDB" id="9900719at2"/>
<dbReference type="Proteomes" id="UP000317043">
    <property type="component" value="Unassembled WGS sequence"/>
</dbReference>
<keyword evidence="2" id="KW-1185">Reference proteome</keyword>
<comment type="caution">
    <text evidence="1">The sequence shown here is derived from an EMBL/GenBank/DDBJ whole genome shotgun (WGS) entry which is preliminary data.</text>
</comment>
<evidence type="ECO:0000313" key="1">
    <source>
        <dbReference type="EMBL" id="TQL75118.1"/>
    </source>
</evidence>
<reference evidence="1 2" key="1">
    <citation type="submission" date="2019-06" db="EMBL/GenBank/DDBJ databases">
        <title>Sequencing the genomes of 1000 actinobacteria strains.</title>
        <authorList>
            <person name="Klenk H.-P."/>
        </authorList>
    </citation>
    <scope>NUCLEOTIDE SEQUENCE [LARGE SCALE GENOMIC DNA]</scope>
    <source>
        <strain evidence="1 2">DSM 45928</strain>
    </source>
</reference>
<name>A0A543ARA2_9ACTN</name>
<proteinExistence type="predicted"/>
<dbReference type="AlphaFoldDB" id="A0A543ARA2"/>
<dbReference type="EMBL" id="VFOW01000001">
    <property type="protein sequence ID" value="TQL75118.1"/>
    <property type="molecule type" value="Genomic_DNA"/>
</dbReference>
<dbReference type="RefSeq" id="WP_142034744.1">
    <property type="nucleotide sequence ID" value="NZ_JBHTGS010000002.1"/>
</dbReference>
<gene>
    <name evidence="1" type="ORF">FB566_0611</name>
</gene>
<accession>A0A543ARA2</accession>
<organism evidence="1 2">
    <name type="scientific">Stackebrandtia endophytica</name>
    <dbReference type="NCBI Taxonomy" id="1496996"/>
    <lineage>
        <taxon>Bacteria</taxon>
        <taxon>Bacillati</taxon>
        <taxon>Actinomycetota</taxon>
        <taxon>Actinomycetes</taxon>
        <taxon>Glycomycetales</taxon>
        <taxon>Glycomycetaceae</taxon>
        <taxon>Stackebrandtia</taxon>
    </lineage>
</organism>